<dbReference type="AlphaFoldDB" id="A0A8J2NML7"/>
<evidence type="ECO:0000313" key="2">
    <source>
        <dbReference type="Proteomes" id="UP000708208"/>
    </source>
</evidence>
<keyword evidence="2" id="KW-1185">Reference proteome</keyword>
<proteinExistence type="predicted"/>
<organism evidence="1 2">
    <name type="scientific">Allacma fusca</name>
    <dbReference type="NCBI Taxonomy" id="39272"/>
    <lineage>
        <taxon>Eukaryota</taxon>
        <taxon>Metazoa</taxon>
        <taxon>Ecdysozoa</taxon>
        <taxon>Arthropoda</taxon>
        <taxon>Hexapoda</taxon>
        <taxon>Collembola</taxon>
        <taxon>Symphypleona</taxon>
        <taxon>Sminthuridae</taxon>
        <taxon>Allacma</taxon>
    </lineage>
</organism>
<accession>A0A8J2NML7</accession>
<dbReference type="Proteomes" id="UP000708208">
    <property type="component" value="Unassembled WGS sequence"/>
</dbReference>
<comment type="caution">
    <text evidence="1">The sequence shown here is derived from an EMBL/GenBank/DDBJ whole genome shotgun (WGS) entry which is preliminary data.</text>
</comment>
<evidence type="ECO:0000313" key="1">
    <source>
        <dbReference type="EMBL" id="CAG7668069.1"/>
    </source>
</evidence>
<name>A0A8J2NML7_9HEXA</name>
<dbReference type="EMBL" id="CAJVCH010010788">
    <property type="protein sequence ID" value="CAG7668069.1"/>
    <property type="molecule type" value="Genomic_DNA"/>
</dbReference>
<sequence length="197" mass="21807">MNWKRVEEFTPQSPCNPIPANEKSFYTLDNAQLCPELRKPVLNSTNIAPLFQPMAAPPLAVSMNVCPPNPPETRPPTGTILTAPLDSYTTNCSASMPEQAPRETPVPGPVPGTENPYGHFSNNCNFFIYNVPPGMVNGWEPSETMLNPENDTGIDYTLHGVAAGQGFEGPKFYKPNLYPIPRASEIRSMLRPFRRFL</sequence>
<reference evidence="1" key="1">
    <citation type="submission" date="2021-06" db="EMBL/GenBank/DDBJ databases">
        <authorList>
            <person name="Hodson N. C."/>
            <person name="Mongue J. A."/>
            <person name="Jaron S. K."/>
        </authorList>
    </citation>
    <scope>NUCLEOTIDE SEQUENCE</scope>
</reference>
<gene>
    <name evidence="1" type="ORF">AFUS01_LOCUS1888</name>
</gene>
<protein>
    <submittedName>
        <fullName evidence="1">Uncharacterized protein</fullName>
    </submittedName>
</protein>